<keyword evidence="2 7" id="KW-0934">Plastid</keyword>
<organism evidence="10">
    <name type="scientific">Lathraea squamaria</name>
    <name type="common">Common toothwort</name>
    <dbReference type="NCBI Taxonomy" id="374711"/>
    <lineage>
        <taxon>Eukaryota</taxon>
        <taxon>Viridiplantae</taxon>
        <taxon>Streptophyta</taxon>
        <taxon>Embryophyta</taxon>
        <taxon>Tracheophyta</taxon>
        <taxon>Spermatophyta</taxon>
        <taxon>Magnoliopsida</taxon>
        <taxon>eudicotyledons</taxon>
        <taxon>Gunneridae</taxon>
        <taxon>Pentapetalae</taxon>
        <taxon>asterids</taxon>
        <taxon>lamiids</taxon>
        <taxon>Lamiales</taxon>
        <taxon>Orobanchaceae</taxon>
        <taxon>Rhinantheae</taxon>
        <taxon>Lathraea</taxon>
    </lineage>
</organism>
<dbReference type="GO" id="GO:0008380">
    <property type="term" value="P:RNA splicing"/>
    <property type="evidence" value="ECO:0007669"/>
    <property type="project" value="UniProtKB-UniRule"/>
</dbReference>
<dbReference type="InterPro" id="IPR024937">
    <property type="entry name" value="Domain_X"/>
</dbReference>
<keyword evidence="7 10" id="KW-0150">Chloroplast</keyword>
<dbReference type="Pfam" id="PF01348">
    <property type="entry name" value="Intron_maturas2"/>
    <property type="match status" value="1"/>
</dbReference>
<proteinExistence type="inferred from homology"/>
<comment type="similarity">
    <text evidence="1 6">Belongs to the intron maturase 2 family. MatK subfamily.</text>
</comment>
<dbReference type="RefSeq" id="YP_009164565.1">
    <property type="nucleotide sequence ID" value="NC_027838.1"/>
</dbReference>
<evidence type="ECO:0000256" key="5">
    <source>
        <dbReference type="ARBA" id="ARBA00022884"/>
    </source>
</evidence>
<comment type="function">
    <text evidence="6 7">Usually encoded in the trnK tRNA gene intron. Probably assists in splicing its own and other chloroplast group II introns.</text>
</comment>
<evidence type="ECO:0000259" key="9">
    <source>
        <dbReference type="Pfam" id="PF01824"/>
    </source>
</evidence>
<keyword evidence="5 6" id="KW-0694">RNA-binding</keyword>
<feature type="domain" description="Domain X" evidence="8">
    <location>
        <begin position="363"/>
        <end position="473"/>
    </location>
</feature>
<comment type="subcellular location">
    <subcellularLocation>
        <location evidence="6">Plastid</location>
        <location evidence="6">Chloroplast</location>
    </subcellularLocation>
</comment>
<dbReference type="GO" id="GO:0006397">
    <property type="term" value="P:mRNA processing"/>
    <property type="evidence" value="ECO:0007669"/>
    <property type="project" value="UniProtKB-KW"/>
</dbReference>
<protein>
    <recommendedName>
        <fullName evidence="6">Maturase K</fullName>
    </recommendedName>
    <alternativeName>
        <fullName evidence="6">Intron maturase</fullName>
    </alternativeName>
</protein>
<dbReference type="Pfam" id="PF01824">
    <property type="entry name" value="MatK_N"/>
    <property type="match status" value="1"/>
</dbReference>
<keyword evidence="4 6" id="KW-0819">tRNA processing</keyword>
<dbReference type="InterPro" id="IPR002866">
    <property type="entry name" value="Maturase_MatK"/>
</dbReference>
<dbReference type="HAMAP" id="MF_01390">
    <property type="entry name" value="MatK"/>
    <property type="match status" value="1"/>
</dbReference>
<evidence type="ECO:0000313" key="10">
    <source>
        <dbReference type="EMBL" id="AJD76798.1"/>
    </source>
</evidence>
<dbReference type="GO" id="GO:0003723">
    <property type="term" value="F:RNA binding"/>
    <property type="evidence" value="ECO:0007669"/>
    <property type="project" value="UniProtKB-KW"/>
</dbReference>
<evidence type="ECO:0000256" key="2">
    <source>
        <dbReference type="ARBA" id="ARBA00022640"/>
    </source>
</evidence>
<reference evidence="10" key="1">
    <citation type="journal article" date="2016" name="PLoS ONE">
        <title>Complete Plastid Genome of the Recent Holoparasite Lathraea squamaria Reveals Earliest Stages of Plastome Reduction in Orobanchaceae.</title>
        <authorList>
            <person name="Samigullin T.H."/>
            <person name="Logacheva M.D."/>
            <person name="Penin A.A."/>
            <person name="Vallejo-Roman C.M."/>
        </authorList>
    </citation>
    <scope>NUCLEOTIDE SEQUENCE</scope>
</reference>
<feature type="domain" description="Maturase MatK N-terminal" evidence="9">
    <location>
        <begin position="1"/>
        <end position="335"/>
    </location>
</feature>
<evidence type="ECO:0000259" key="8">
    <source>
        <dbReference type="Pfam" id="PF01348"/>
    </source>
</evidence>
<accession>A0A0K0LT20</accession>
<dbReference type="InterPro" id="IPR024942">
    <property type="entry name" value="Maturase_MatK_N"/>
</dbReference>
<dbReference type="GO" id="GO:0009507">
    <property type="term" value="C:chloroplast"/>
    <property type="evidence" value="ECO:0007669"/>
    <property type="project" value="UniProtKB-SubCell"/>
</dbReference>
<evidence type="ECO:0000256" key="1">
    <source>
        <dbReference type="ARBA" id="ARBA00006621"/>
    </source>
</evidence>
<dbReference type="PANTHER" id="PTHR34811:SF1">
    <property type="entry name" value="MATURASE K"/>
    <property type="match status" value="1"/>
</dbReference>
<keyword evidence="3 6" id="KW-0507">mRNA processing</keyword>
<evidence type="ECO:0000256" key="7">
    <source>
        <dbReference type="RuleBase" id="RU004226"/>
    </source>
</evidence>
<dbReference type="PANTHER" id="PTHR34811">
    <property type="entry name" value="MATURASE K"/>
    <property type="match status" value="1"/>
</dbReference>
<name>A0A0K0LT20_LATSQ</name>
<evidence type="ECO:0000256" key="3">
    <source>
        <dbReference type="ARBA" id="ARBA00022664"/>
    </source>
</evidence>
<evidence type="ECO:0000256" key="4">
    <source>
        <dbReference type="ARBA" id="ARBA00022694"/>
    </source>
</evidence>
<gene>
    <name evidence="6 10" type="primary">matK</name>
</gene>
<evidence type="ECO:0000256" key="6">
    <source>
        <dbReference type="HAMAP-Rule" id="MF_01390"/>
    </source>
</evidence>
<sequence>MEQIRRYLQLEKSQQHDFLYPLFFQEYIYVFAHGRGFSRSIWSENANPGYDNKSSLRVMKRLITRMYQQNNFIISPNDSNKKNPFLAKKKLYSQIIAEGFAFIVEIPFSLRFISYLEGEKKKIVKSQNLRSIHSIFPFLEDNFSHLNFILDILIPHPVHVEILVQILRYWVKDASSLHLLRFFLNKYWNSLITPNKTSSSLSKKNKRLFIFLYNSHVGGYESSFVFLRNQSSHLGSTPFGVLLERIYFYGKIERLVNVFVKVKNFRTNHRFVKEPCIHYIRYQRKLILASKGMFLFVKKWKCYLIVFWQWHFSLWFYPRRIYINQLSNHSFGFLGYLSNLRMTPSVVRSQSLENAFIINKAIKKIDNFVPIIPLIASLAKAKFCNVFGHPISKPIRAYLSDSNIIDRFGCICRNFSHYYSGSSKKKSLYRIKYILRLSCARTLARKHKSTVRTFLKRLGSDLLEEFLLSEEDVLFLTFPKASSSLQGVYRSRIWYLDIISINDLVDHKSKF</sequence>
<dbReference type="GeneID" id="25768300"/>
<dbReference type="EMBL" id="KM652488">
    <property type="protein sequence ID" value="AJD76798.1"/>
    <property type="molecule type" value="Genomic_DNA"/>
</dbReference>
<dbReference type="AlphaFoldDB" id="A0A0K0LT20"/>
<dbReference type="GO" id="GO:0008033">
    <property type="term" value="P:tRNA processing"/>
    <property type="evidence" value="ECO:0007669"/>
    <property type="project" value="UniProtKB-KW"/>
</dbReference>
<geneLocation type="chloroplast" evidence="10"/>